<gene>
    <name evidence="8" type="primary">LOC108561047</name>
</gene>
<dbReference type="Gene3D" id="1.20.900.10">
    <property type="entry name" value="Dbl homology (DH) domain"/>
    <property type="match status" value="1"/>
</dbReference>
<evidence type="ECO:0000313" key="7">
    <source>
        <dbReference type="Proteomes" id="UP000695000"/>
    </source>
</evidence>
<sequence>MATVVSHAMRRFASSPDANFSSCGLRSENPRWSQENESSLSRSMRYADPWLYDSVRGSPNGLLLAPALVLCSCPDYLNGTKRSSKKTPTTCKKCKATRLPFPSGDSKFGTVRCFPTATLAQTTPTRAGTVRVTSSSRPSILPAADPYDLMRRSRLSVTESPNQFRARSVSPSKARSDSKKQKPKYSTVGRRSILECNVNPYDLMSTGHEEKDSSITLVNGQRIRVRPPICEPDYEDVQVRKSQIPKPSKMKPKSATSSSPKSNEKESESNRFKSILKKPTATFSDTDSSHGPERSPSPAHKTGSHFYLPLPTSPPRKKVQFLVEPAHSKTPLTPPPPPSSPPPPPPIKKEIKPEKEIFYEYKETVDPIEEFYDYNEELKDEVFYDCNDVADTPKVKEQTELYEAKKVVEEQHINQDAEEEASLPKPQTDKNKNAAAVRSCKLRRSESERSVKDRSRSIIFCDSMALRGKAKKTDSRIVFTAEDLERLDGITNAKLSKIKPAEPPPEPPKQEVKVEVKEKVKCEIKEEVKFEVKKDVKFDVNKDINEEMPPSAPPRKRNSRIREEKLEDEDKVLIKTYQEADKILIKTDYHQKEKNRTILQINACEPSVHKLKIKNEFPETNNINTISITDNHLGKTSIMINGDDCYSTIKVCDEIPLYHSSVVVKDSGIVIENKKSSTVYITGNFVNPFMEEKTLPETKETMNDDIFKCLNDPVEAVRLNLVPHVCGKAHIKNTQPILETLTEEEKVKKFIEESFIKLRNNNILDLDDKDVCSEHSSSTQYEIMDHGSECYTDHSNRSSITEEELNARTKFYELLADSAIVEVSESEDHHYESIKLNPDPIYEEIEIPPPLPANPPPSSIMDDLQLDKEYTTRSIFEGASKYDILSYLVDAKERGIIPEDSYTYNFGNSDVVIEEESKETNETPYNRVSHLSTVSDSSEDSSLVMPCSLTDDKRNAEIERNDSGVGSETSKSSLSKYRSKPDIINICCEDCEANLEPNTEHEPLVCRKCIKKRTERKEIITEIVETEEKYSRDLQIILEEFYQPMLVAGLLTSDQLSAIFLNAEELLENSQALAERLRDAVEIAAEQGDEDLQTVNIGKLFLEAAPMLHGFETYCVRQGPASLLLASLEKEKELLRIFLRVSQMENTVLRRMNLNSFLMVPVQRVTKYPLLLARLYKVTPTHHETREQLKEAQHKIELHLSHMNSETKDVPSKLWRRISSIPGRRSSSEMDLVNIKLRKIAVDVLEWNHDEAKFALEGRLLFTQPTDNNWRKGRTIKLTPVNALLVTNGKSTSTRNDPTDDSLVFSRQAGIRDAALLLVRDKNGRYTLLREPLYLDRCVIAADPAWQSYFEVQELLGKDTFIFKAEDEEQTKVWYKQLQYYAQGMGAWRKRRNALANIMINGMGLRS</sequence>
<dbReference type="InterPro" id="IPR035899">
    <property type="entry name" value="DBL_dom_sf"/>
</dbReference>
<dbReference type="SUPFAM" id="SSF48065">
    <property type="entry name" value="DBL homology domain (DH-domain)"/>
    <property type="match status" value="1"/>
</dbReference>
<dbReference type="InterPro" id="IPR051480">
    <property type="entry name" value="Endocytic_GEF_Adapter"/>
</dbReference>
<feature type="region of interest" description="Disordered" evidence="4">
    <location>
        <begin position="915"/>
        <end position="974"/>
    </location>
</feature>
<dbReference type="PROSITE" id="PS50003">
    <property type="entry name" value="PH_DOMAIN"/>
    <property type="match status" value="1"/>
</dbReference>
<feature type="compositionally biased region" description="Basic and acidic residues" evidence="4">
    <location>
        <begin position="950"/>
        <end position="962"/>
    </location>
</feature>
<dbReference type="PROSITE" id="PS50010">
    <property type="entry name" value="DH_2"/>
    <property type="match status" value="1"/>
</dbReference>
<feature type="region of interest" description="Disordered" evidence="4">
    <location>
        <begin position="234"/>
        <end position="314"/>
    </location>
</feature>
<feature type="compositionally biased region" description="Basic and acidic residues" evidence="4">
    <location>
        <begin position="443"/>
        <end position="454"/>
    </location>
</feature>
<accession>A0ABM1MIA9</accession>
<feature type="region of interest" description="Disordered" evidence="4">
    <location>
        <begin position="544"/>
        <end position="564"/>
    </location>
</feature>
<keyword evidence="3" id="KW-0175">Coiled coil</keyword>
<feature type="compositionally biased region" description="Pro residues" evidence="4">
    <location>
        <begin position="332"/>
        <end position="346"/>
    </location>
</feature>
<feature type="domain" description="PH" evidence="5">
    <location>
        <begin position="1253"/>
        <end position="1383"/>
    </location>
</feature>
<dbReference type="PANTHER" id="PTHR46006:SF5">
    <property type="entry name" value="DH DOMAIN-CONTAINING PROTEIN"/>
    <property type="match status" value="1"/>
</dbReference>
<feature type="compositionally biased region" description="Basic and acidic residues" evidence="4">
    <location>
        <begin position="262"/>
        <end position="271"/>
    </location>
</feature>
<name>A0ABM1MIA9_NICVS</name>
<proteinExistence type="predicted"/>
<feature type="compositionally biased region" description="Polar residues" evidence="4">
    <location>
        <begin position="964"/>
        <end position="974"/>
    </location>
</feature>
<dbReference type="SMART" id="SM00325">
    <property type="entry name" value="RhoGEF"/>
    <property type="match status" value="1"/>
</dbReference>
<feature type="domain" description="DH" evidence="6">
    <location>
        <begin position="1015"/>
        <end position="1206"/>
    </location>
</feature>
<feature type="compositionally biased region" description="Polar residues" evidence="4">
    <location>
        <begin position="155"/>
        <end position="173"/>
    </location>
</feature>
<dbReference type="PANTHER" id="PTHR46006">
    <property type="entry name" value="RHO GUANINE NUCLEOTIDE EXCHANGE FACTOR AT 64C, ISOFORM A"/>
    <property type="match status" value="1"/>
</dbReference>
<dbReference type="GeneID" id="108561047"/>
<keyword evidence="2" id="KW-0963">Cytoplasm</keyword>
<evidence type="ECO:0000256" key="3">
    <source>
        <dbReference type="SAM" id="Coils"/>
    </source>
</evidence>
<evidence type="ECO:0000256" key="2">
    <source>
        <dbReference type="ARBA" id="ARBA00022490"/>
    </source>
</evidence>
<protein>
    <submittedName>
        <fullName evidence="8">Uncharacterized protein LOC108561047</fullName>
    </submittedName>
</protein>
<reference evidence="8" key="1">
    <citation type="submission" date="2025-08" db="UniProtKB">
        <authorList>
            <consortium name="RefSeq"/>
        </authorList>
    </citation>
    <scope>IDENTIFICATION</scope>
    <source>
        <tissue evidence="8">Whole Larva</tissue>
    </source>
</reference>
<feature type="region of interest" description="Disordered" evidence="4">
    <location>
        <begin position="153"/>
        <end position="191"/>
    </location>
</feature>
<evidence type="ECO:0000259" key="5">
    <source>
        <dbReference type="PROSITE" id="PS50003"/>
    </source>
</evidence>
<evidence type="ECO:0000256" key="4">
    <source>
        <dbReference type="SAM" id="MobiDB-lite"/>
    </source>
</evidence>
<feature type="compositionally biased region" description="Low complexity" evidence="4">
    <location>
        <begin position="241"/>
        <end position="261"/>
    </location>
</feature>
<dbReference type="Pfam" id="PF00621">
    <property type="entry name" value="RhoGEF"/>
    <property type="match status" value="1"/>
</dbReference>
<evidence type="ECO:0000256" key="1">
    <source>
        <dbReference type="ARBA" id="ARBA00004496"/>
    </source>
</evidence>
<feature type="compositionally biased region" description="Low complexity" evidence="4">
    <location>
        <begin position="928"/>
        <end position="944"/>
    </location>
</feature>
<feature type="region of interest" description="Disordered" evidence="4">
    <location>
        <begin position="18"/>
        <end position="38"/>
    </location>
</feature>
<evidence type="ECO:0000313" key="8">
    <source>
        <dbReference type="RefSeq" id="XP_017774309.1"/>
    </source>
</evidence>
<dbReference type="Proteomes" id="UP000695000">
    <property type="component" value="Unplaced"/>
</dbReference>
<organism evidence="7 8">
    <name type="scientific">Nicrophorus vespilloides</name>
    <name type="common">Boreal carrion beetle</name>
    <dbReference type="NCBI Taxonomy" id="110193"/>
    <lineage>
        <taxon>Eukaryota</taxon>
        <taxon>Metazoa</taxon>
        <taxon>Ecdysozoa</taxon>
        <taxon>Arthropoda</taxon>
        <taxon>Hexapoda</taxon>
        <taxon>Insecta</taxon>
        <taxon>Pterygota</taxon>
        <taxon>Neoptera</taxon>
        <taxon>Endopterygota</taxon>
        <taxon>Coleoptera</taxon>
        <taxon>Polyphaga</taxon>
        <taxon>Staphyliniformia</taxon>
        <taxon>Silphidae</taxon>
        <taxon>Nicrophorinae</taxon>
        <taxon>Nicrophorus</taxon>
    </lineage>
</organism>
<evidence type="ECO:0000259" key="6">
    <source>
        <dbReference type="PROSITE" id="PS50010"/>
    </source>
</evidence>
<feature type="region of interest" description="Disordered" evidence="4">
    <location>
        <begin position="326"/>
        <end position="354"/>
    </location>
</feature>
<dbReference type="CDD" id="cd00160">
    <property type="entry name" value="RhoGEF"/>
    <property type="match status" value="1"/>
</dbReference>
<dbReference type="InterPro" id="IPR000219">
    <property type="entry name" value="DH_dom"/>
</dbReference>
<feature type="coiled-coil region" evidence="3">
    <location>
        <begin position="1060"/>
        <end position="1087"/>
    </location>
</feature>
<keyword evidence="7" id="KW-1185">Reference proteome</keyword>
<dbReference type="RefSeq" id="XP_017774309.1">
    <property type="nucleotide sequence ID" value="XM_017918820.1"/>
</dbReference>
<dbReference type="InterPro" id="IPR001849">
    <property type="entry name" value="PH_domain"/>
</dbReference>
<feature type="region of interest" description="Disordered" evidence="4">
    <location>
        <begin position="413"/>
        <end position="454"/>
    </location>
</feature>
<comment type="subcellular location">
    <subcellularLocation>
        <location evidence="1">Cytoplasm</location>
    </subcellularLocation>
</comment>